<evidence type="ECO:0000313" key="2">
    <source>
        <dbReference type="Proteomes" id="UP000077315"/>
    </source>
</evidence>
<reference evidence="2" key="1">
    <citation type="submission" date="2015-06" db="EMBL/GenBank/DDBJ databases">
        <title>Expansion of signal transduction pathways in fungi by whole-genome duplication.</title>
        <authorList>
            <consortium name="DOE Joint Genome Institute"/>
            <person name="Corrochano L.M."/>
            <person name="Kuo A."/>
            <person name="Marcet-Houben M."/>
            <person name="Polaino S."/>
            <person name="Salamov A."/>
            <person name="Villalobos J.M."/>
            <person name="Alvarez M.I."/>
            <person name="Avalos J."/>
            <person name="Benito E.P."/>
            <person name="Benoit I."/>
            <person name="Burger G."/>
            <person name="Camino L.P."/>
            <person name="Canovas D."/>
            <person name="Cerda-Olmedo E."/>
            <person name="Cheng J.-F."/>
            <person name="Dominguez A."/>
            <person name="Elias M."/>
            <person name="Eslava A.P."/>
            <person name="Glaser F."/>
            <person name="Grimwood J."/>
            <person name="Gutierrez G."/>
            <person name="Heitman J."/>
            <person name="Henrissat B."/>
            <person name="Iturriaga E.A."/>
            <person name="Lang B.F."/>
            <person name="Lavin J.L."/>
            <person name="Lee S."/>
            <person name="Li W."/>
            <person name="Lindquist E."/>
            <person name="Lopez-Garcia S."/>
            <person name="Luque E.M."/>
            <person name="Marcos A.T."/>
            <person name="Martin J."/>
            <person name="McCluskey K."/>
            <person name="Medina H.R."/>
            <person name="Miralles-Duran A."/>
            <person name="Miyazaki A."/>
            <person name="Munoz-Torres E."/>
            <person name="Oguiza J.A."/>
            <person name="Ohm R."/>
            <person name="Olmedo M."/>
            <person name="Orejas M."/>
            <person name="Ortiz-Castellanos L."/>
            <person name="Pisabarro A.G."/>
            <person name="Rodriguez-Romero J."/>
            <person name="Ruiz-Herrera J."/>
            <person name="Ruiz-Vazquez R."/>
            <person name="Sanz C."/>
            <person name="Schackwitz W."/>
            <person name="Schmutz J."/>
            <person name="Shahriari M."/>
            <person name="Shelest E."/>
            <person name="Silva-Franco F."/>
            <person name="Soanes D."/>
            <person name="Syed K."/>
            <person name="Tagua V.G."/>
            <person name="Talbot N.J."/>
            <person name="Thon M."/>
            <person name="De vries R.P."/>
            <person name="Wiebenga A."/>
            <person name="Yadav J.S."/>
            <person name="Braun E.L."/>
            <person name="Baker S."/>
            <person name="Garre V."/>
            <person name="Horwitz B."/>
            <person name="Torres-Martinez S."/>
            <person name="Idnurm A."/>
            <person name="Herrera-Estrella A."/>
            <person name="Gabaldon T."/>
            <person name="Grigoriev I.V."/>
        </authorList>
    </citation>
    <scope>NUCLEOTIDE SEQUENCE [LARGE SCALE GENOMIC DNA]</scope>
    <source>
        <strain evidence="2">NRRL 1555(-)</strain>
    </source>
</reference>
<dbReference type="InterPro" id="IPR036397">
    <property type="entry name" value="RNaseH_sf"/>
</dbReference>
<evidence type="ECO:0000313" key="1">
    <source>
        <dbReference type="EMBL" id="OAD72008.1"/>
    </source>
</evidence>
<dbReference type="OrthoDB" id="10044727at2759"/>
<proteinExistence type="predicted"/>
<protein>
    <recommendedName>
        <fullName evidence="3">DDE-1 domain-containing protein</fullName>
    </recommendedName>
</protein>
<dbReference type="GO" id="GO:0003676">
    <property type="term" value="F:nucleic acid binding"/>
    <property type="evidence" value="ECO:0007669"/>
    <property type="project" value="InterPro"/>
</dbReference>
<gene>
    <name evidence="1" type="ORF">PHYBLDRAFT_169916</name>
</gene>
<dbReference type="Proteomes" id="UP000077315">
    <property type="component" value="Unassembled WGS sequence"/>
</dbReference>
<dbReference type="RefSeq" id="XP_018290048.1">
    <property type="nucleotide sequence ID" value="XM_018436209.1"/>
</dbReference>
<dbReference type="InParanoid" id="A0A162N865"/>
<dbReference type="EMBL" id="KV440984">
    <property type="protein sequence ID" value="OAD72008.1"/>
    <property type="molecule type" value="Genomic_DNA"/>
</dbReference>
<dbReference type="STRING" id="763407.A0A162N865"/>
<dbReference type="Gene3D" id="3.30.420.10">
    <property type="entry name" value="Ribonuclease H-like superfamily/Ribonuclease H"/>
    <property type="match status" value="1"/>
</dbReference>
<dbReference type="PANTHER" id="PTHR35871">
    <property type="entry name" value="EXPRESSED PROTEIN"/>
    <property type="match status" value="1"/>
</dbReference>
<dbReference type="PANTHER" id="PTHR35871:SF1">
    <property type="entry name" value="CXC1-LIKE CYSTEINE CLUSTER ASSOCIATED WITH KDZ TRANSPOSASES DOMAIN-CONTAINING PROTEIN"/>
    <property type="match status" value="1"/>
</dbReference>
<dbReference type="VEuPathDB" id="FungiDB:PHYBLDRAFT_169916"/>
<accession>A0A162N865</accession>
<organism evidence="1 2">
    <name type="scientific">Phycomyces blakesleeanus (strain ATCC 8743b / DSM 1359 / FGSC 10004 / NBRC 33097 / NRRL 1555)</name>
    <dbReference type="NCBI Taxonomy" id="763407"/>
    <lineage>
        <taxon>Eukaryota</taxon>
        <taxon>Fungi</taxon>
        <taxon>Fungi incertae sedis</taxon>
        <taxon>Mucoromycota</taxon>
        <taxon>Mucoromycotina</taxon>
        <taxon>Mucoromycetes</taxon>
        <taxon>Mucorales</taxon>
        <taxon>Phycomycetaceae</taxon>
        <taxon>Phycomyces</taxon>
    </lineage>
</organism>
<keyword evidence="2" id="KW-1185">Reference proteome</keyword>
<name>A0A162N865_PHYB8</name>
<evidence type="ECO:0008006" key="3">
    <source>
        <dbReference type="Google" id="ProtNLM"/>
    </source>
</evidence>
<dbReference type="GeneID" id="28997115"/>
<sequence>MEYYQYSEKNDNVTPSLVSYSQLPEGVKQHVFVTHDKSTFYANDYQKYAWVEDGESYCLPKSESRSIMIFGFQCPCHGTMREYVRDQYKTLQVVFYPGAQYEGYWKSSHMCVQLTDIIPLFNAIHPNAVAVFLFDQGSHHKTYPEDALLAQNMNLCAIEVKDSDSGQGKFRDSSFYVRKQYDYAEHNEEKLKEYEVIESWLYKNKKYKKYFIGLCGILQQRSMYINEAERYSLKSSCNNVMTADSRCCAIYIMERQPDFANQKSALKEIVEGSGHKFELYPKYHCECNWIKRYWGAAKKEAQRECDYSFQSLNRKINSFLDSVCLPEDDVPEKIRRYFHKSFAYINAYSLGHDTEHAFEIVKQFSKLHKSHYKLRLNQ</sequence>
<dbReference type="AlphaFoldDB" id="A0A162N865"/>